<evidence type="ECO:0000256" key="5">
    <source>
        <dbReference type="ARBA" id="ARBA00012458"/>
    </source>
</evidence>
<dbReference type="AlphaFoldDB" id="A0A9W6SEW9"/>
<evidence type="ECO:0000256" key="4">
    <source>
        <dbReference type="ARBA" id="ARBA00009503"/>
    </source>
</evidence>
<evidence type="ECO:0000259" key="13">
    <source>
        <dbReference type="PROSITE" id="PS50972"/>
    </source>
</evidence>
<dbReference type="EC" id="2.5.1.15" evidence="5 12"/>
<evidence type="ECO:0000256" key="10">
    <source>
        <dbReference type="ARBA" id="ARBA00022909"/>
    </source>
</evidence>
<dbReference type="InterPro" id="IPR011005">
    <property type="entry name" value="Dihydropteroate_synth-like_sf"/>
</dbReference>
<dbReference type="GO" id="GO:0004156">
    <property type="term" value="F:dihydropteroate synthase activity"/>
    <property type="evidence" value="ECO:0007669"/>
    <property type="project" value="UniProtKB-EC"/>
</dbReference>
<dbReference type="NCBIfam" id="TIGR01496">
    <property type="entry name" value="DHPS"/>
    <property type="match status" value="1"/>
</dbReference>
<dbReference type="PANTHER" id="PTHR20941:SF1">
    <property type="entry name" value="FOLIC ACID SYNTHESIS PROTEIN FOL1"/>
    <property type="match status" value="1"/>
</dbReference>
<protein>
    <recommendedName>
        <fullName evidence="6 12">Dihydropteroate synthase</fullName>
        <shortName evidence="12">DHPS</shortName>
        <ecNumber evidence="5 12">2.5.1.15</ecNumber>
    </recommendedName>
    <alternativeName>
        <fullName evidence="11 12">Dihydropteroate pyrophosphorylase</fullName>
    </alternativeName>
</protein>
<gene>
    <name evidence="14" type="primary">folP</name>
    <name evidence="14" type="ORF">Airi02_102390</name>
</gene>
<evidence type="ECO:0000313" key="15">
    <source>
        <dbReference type="Proteomes" id="UP001165074"/>
    </source>
</evidence>
<comment type="similarity">
    <text evidence="4 12">Belongs to the DHPS family.</text>
</comment>
<dbReference type="InterPro" id="IPR006390">
    <property type="entry name" value="DHP_synth_dom"/>
</dbReference>
<dbReference type="PANTHER" id="PTHR20941">
    <property type="entry name" value="FOLATE SYNTHESIS PROTEINS"/>
    <property type="match status" value="1"/>
</dbReference>
<comment type="cofactor">
    <cofactor evidence="2 12">
        <name>Mg(2+)</name>
        <dbReference type="ChEBI" id="CHEBI:18420"/>
    </cofactor>
</comment>
<dbReference type="FunFam" id="3.20.20.20:FF:000006">
    <property type="entry name" value="Dihydropteroate synthase"/>
    <property type="match status" value="1"/>
</dbReference>
<dbReference type="GO" id="GO:0046656">
    <property type="term" value="P:folic acid biosynthetic process"/>
    <property type="evidence" value="ECO:0007669"/>
    <property type="project" value="UniProtKB-KW"/>
</dbReference>
<dbReference type="Gene3D" id="3.20.20.20">
    <property type="entry name" value="Dihydropteroate synthase-like"/>
    <property type="match status" value="1"/>
</dbReference>
<reference evidence="14" key="1">
    <citation type="submission" date="2023-03" db="EMBL/GenBank/DDBJ databases">
        <title>Actinoallomurus iriomotensis NBRC 103684.</title>
        <authorList>
            <person name="Ichikawa N."/>
            <person name="Sato H."/>
            <person name="Tonouchi N."/>
        </authorList>
    </citation>
    <scope>NUCLEOTIDE SEQUENCE</scope>
    <source>
        <strain evidence="14">NBRC 103684</strain>
    </source>
</reference>
<name>A0A9W6SEW9_9ACTN</name>
<dbReference type="InterPro" id="IPR000489">
    <property type="entry name" value="Pterin-binding_dom"/>
</dbReference>
<evidence type="ECO:0000313" key="14">
    <source>
        <dbReference type="EMBL" id="GLY92311.1"/>
    </source>
</evidence>
<dbReference type="CDD" id="cd00739">
    <property type="entry name" value="DHPS"/>
    <property type="match status" value="1"/>
</dbReference>
<dbReference type="PROSITE" id="PS50972">
    <property type="entry name" value="PTERIN_BINDING"/>
    <property type="match status" value="1"/>
</dbReference>
<evidence type="ECO:0000256" key="11">
    <source>
        <dbReference type="ARBA" id="ARBA00030193"/>
    </source>
</evidence>
<dbReference type="GO" id="GO:0046654">
    <property type="term" value="P:tetrahydrofolate biosynthetic process"/>
    <property type="evidence" value="ECO:0007669"/>
    <property type="project" value="TreeGrafter"/>
</dbReference>
<dbReference type="PROSITE" id="PS00793">
    <property type="entry name" value="DHPS_2"/>
    <property type="match status" value="1"/>
</dbReference>
<evidence type="ECO:0000256" key="8">
    <source>
        <dbReference type="ARBA" id="ARBA00022723"/>
    </source>
</evidence>
<comment type="caution">
    <text evidence="14">The sequence shown here is derived from an EMBL/GenBank/DDBJ whole genome shotgun (WGS) entry which is preliminary data.</text>
</comment>
<dbReference type="GO" id="GO:0005829">
    <property type="term" value="C:cytosol"/>
    <property type="evidence" value="ECO:0007669"/>
    <property type="project" value="TreeGrafter"/>
</dbReference>
<evidence type="ECO:0000256" key="1">
    <source>
        <dbReference type="ARBA" id="ARBA00000012"/>
    </source>
</evidence>
<comment type="function">
    <text evidence="12">Catalyzes the condensation of para-aminobenzoate (pABA) with 6-hydroxymethyl-7,8-dihydropterin diphosphate (DHPt-PP) to form 7,8-dihydropteroate (H2Pte), the immediate precursor of folate derivatives.</text>
</comment>
<evidence type="ECO:0000256" key="7">
    <source>
        <dbReference type="ARBA" id="ARBA00022679"/>
    </source>
</evidence>
<dbReference type="InterPro" id="IPR045031">
    <property type="entry name" value="DHP_synth-like"/>
</dbReference>
<dbReference type="GO" id="GO:0046872">
    <property type="term" value="F:metal ion binding"/>
    <property type="evidence" value="ECO:0007669"/>
    <property type="project" value="UniProtKB-KW"/>
</dbReference>
<keyword evidence="15" id="KW-1185">Reference proteome</keyword>
<feature type="domain" description="Pterin-binding" evidence="13">
    <location>
        <begin position="11"/>
        <end position="265"/>
    </location>
</feature>
<organism evidence="14 15">
    <name type="scientific">Actinoallomurus iriomotensis</name>
    <dbReference type="NCBI Taxonomy" id="478107"/>
    <lineage>
        <taxon>Bacteria</taxon>
        <taxon>Bacillati</taxon>
        <taxon>Actinomycetota</taxon>
        <taxon>Actinomycetes</taxon>
        <taxon>Streptosporangiales</taxon>
        <taxon>Thermomonosporaceae</taxon>
        <taxon>Actinoallomurus</taxon>
    </lineage>
</organism>
<comment type="pathway">
    <text evidence="3 12">Cofactor biosynthesis; tetrahydrofolate biosynthesis; 7,8-dihydrofolate from 2-amino-4-hydroxy-6-hydroxymethyl-7,8-dihydropteridine diphosphate and 4-aminobenzoate: step 1/2.</text>
</comment>
<keyword evidence="8 12" id="KW-0479">Metal-binding</keyword>
<dbReference type="Proteomes" id="UP001165074">
    <property type="component" value="Unassembled WGS sequence"/>
</dbReference>
<evidence type="ECO:0000256" key="6">
    <source>
        <dbReference type="ARBA" id="ARBA00016919"/>
    </source>
</evidence>
<keyword evidence="7 12" id="KW-0808">Transferase</keyword>
<keyword evidence="10 12" id="KW-0289">Folate biosynthesis</keyword>
<dbReference type="SUPFAM" id="SSF51717">
    <property type="entry name" value="Dihydropteroate synthetase-like"/>
    <property type="match status" value="1"/>
</dbReference>
<keyword evidence="9 12" id="KW-0460">Magnesium</keyword>
<evidence type="ECO:0000256" key="9">
    <source>
        <dbReference type="ARBA" id="ARBA00022842"/>
    </source>
</evidence>
<accession>A0A9W6SEW9</accession>
<dbReference type="Pfam" id="PF00809">
    <property type="entry name" value="Pterin_bind"/>
    <property type="match status" value="1"/>
</dbReference>
<proteinExistence type="inferred from homology"/>
<evidence type="ECO:0000256" key="12">
    <source>
        <dbReference type="RuleBase" id="RU361205"/>
    </source>
</evidence>
<dbReference type="PROSITE" id="PS00792">
    <property type="entry name" value="DHPS_1"/>
    <property type="match status" value="1"/>
</dbReference>
<dbReference type="EMBL" id="BSTK01000027">
    <property type="protein sequence ID" value="GLY92311.1"/>
    <property type="molecule type" value="Genomic_DNA"/>
</dbReference>
<sequence>MTTPHITTDSLQIVGILNITPDSFSDGGRYTRPDAALQHALELRRDGADIVDIGGESTRPGAAPVDPGREQDRILPVVEALTAQGITVSVDTMHAQTAIAAVRAGASIINDVSGGLADPVMLRALAQEDCQIVLGHIRGTPATMQSHADYADVVAEVAGELRQRVQAACDAGIHADRIVIDPGLGFAKMPEHSWAILRDLDELTCIGLPVMVGVSRKRMLAELLPQGAPVSARDLPTAVLSALLAQAGVNAIRVHDVHRTQVAVATLNRAGEVPRIFRTASPSRLGDVRKGKVIGGQPFRC</sequence>
<evidence type="ECO:0000256" key="3">
    <source>
        <dbReference type="ARBA" id="ARBA00004763"/>
    </source>
</evidence>
<evidence type="ECO:0000256" key="2">
    <source>
        <dbReference type="ARBA" id="ARBA00001946"/>
    </source>
</evidence>
<dbReference type="RefSeq" id="WP_285584409.1">
    <property type="nucleotide sequence ID" value="NZ_BSTK01000027.1"/>
</dbReference>
<comment type="catalytic activity">
    <reaction evidence="1">
        <text>(7,8-dihydropterin-6-yl)methyl diphosphate + 4-aminobenzoate = 7,8-dihydropteroate + diphosphate</text>
        <dbReference type="Rhea" id="RHEA:19949"/>
        <dbReference type="ChEBI" id="CHEBI:17836"/>
        <dbReference type="ChEBI" id="CHEBI:17839"/>
        <dbReference type="ChEBI" id="CHEBI:33019"/>
        <dbReference type="ChEBI" id="CHEBI:72950"/>
        <dbReference type="EC" id="2.5.1.15"/>
    </reaction>
</comment>